<reference evidence="2" key="1">
    <citation type="journal article" date="2024" name="Algal Res.">
        <title>Biochemical, toxicological and genomic investigation of a high-biomass producing Limnothrix strain isolated from Italian shallow drinking water reservoir.</title>
        <authorList>
            <person name="Simonazzi M."/>
            <person name="Shishido T.K."/>
            <person name="Delbaje E."/>
            <person name="Wahlsten M."/>
            <person name="Fewer D.P."/>
            <person name="Sivonen K."/>
            <person name="Pezzolesi L."/>
            <person name="Pistocchi R."/>
        </authorList>
    </citation>
    <scope>NUCLEOTIDE SEQUENCE [LARGE SCALE GENOMIC DNA]</scope>
    <source>
        <strain evidence="2">LRLZ20PSL1</strain>
    </source>
</reference>
<name>A0ABW7CB21_9CYAN</name>
<gene>
    <name evidence="1" type="ORF">VPK24_11940</name>
</gene>
<comment type="caution">
    <text evidence="1">The sequence shown here is derived from an EMBL/GenBank/DDBJ whole genome shotgun (WGS) entry which is preliminary data.</text>
</comment>
<protein>
    <submittedName>
        <fullName evidence="1">Uncharacterized protein</fullName>
    </submittedName>
</protein>
<keyword evidence="2" id="KW-1185">Reference proteome</keyword>
<organism evidence="1 2">
    <name type="scientific">Limnothrix redekei LRLZ20PSL1</name>
    <dbReference type="NCBI Taxonomy" id="3112953"/>
    <lineage>
        <taxon>Bacteria</taxon>
        <taxon>Bacillati</taxon>
        <taxon>Cyanobacteriota</taxon>
        <taxon>Cyanophyceae</taxon>
        <taxon>Pseudanabaenales</taxon>
        <taxon>Pseudanabaenaceae</taxon>
        <taxon>Limnothrix</taxon>
    </lineage>
</organism>
<evidence type="ECO:0000313" key="1">
    <source>
        <dbReference type="EMBL" id="MFG3818351.1"/>
    </source>
</evidence>
<dbReference type="RefSeq" id="WP_393013656.1">
    <property type="nucleotide sequence ID" value="NZ_JAZAQF010000069.1"/>
</dbReference>
<proteinExistence type="predicted"/>
<evidence type="ECO:0000313" key="2">
    <source>
        <dbReference type="Proteomes" id="UP001604335"/>
    </source>
</evidence>
<dbReference type="EMBL" id="JAZAQF010000069">
    <property type="protein sequence ID" value="MFG3818351.1"/>
    <property type="molecule type" value="Genomic_DNA"/>
</dbReference>
<dbReference type="Proteomes" id="UP001604335">
    <property type="component" value="Unassembled WGS sequence"/>
</dbReference>
<sequence length="40" mass="4365">MSDWVEGWAEAGSMGVDRPDVRWRWATGSAKLETLIAASA</sequence>
<accession>A0ABW7CB21</accession>